<feature type="transmembrane region" description="Helical" evidence="1">
    <location>
        <begin position="35"/>
        <end position="55"/>
    </location>
</feature>
<keyword evidence="1" id="KW-1133">Transmembrane helix</keyword>
<accession>A0A6M6JG33</accession>
<protein>
    <submittedName>
        <fullName evidence="2">Uncharacterized protein</fullName>
    </submittedName>
</protein>
<gene>
    <name evidence="2" type="ORF">HOP40_10065</name>
</gene>
<proteinExistence type="predicted"/>
<evidence type="ECO:0000313" key="3">
    <source>
        <dbReference type="Proteomes" id="UP000505377"/>
    </source>
</evidence>
<sequence>MTARLGFSWPALVGLAALAAPRVVLHDLGVVEEGTLLTGLLVVVPPACWVAAVLWWRPPRPFATVVVVGALYGVLLAAGHQLLWDAALGGRTPPLGGALAGTGPAVAEVLLRAAAVVSSLVTGTLVGVVAGAVALLLRRVAGEDRSGTGGRA</sequence>
<feature type="transmembrane region" description="Helical" evidence="1">
    <location>
        <begin position="62"/>
        <end position="84"/>
    </location>
</feature>
<dbReference type="KEGG" id="pbro:HOP40_10065"/>
<organism evidence="2 3">
    <name type="scientific">Pseudonocardia broussonetiae</name>
    <dbReference type="NCBI Taxonomy" id="2736640"/>
    <lineage>
        <taxon>Bacteria</taxon>
        <taxon>Bacillati</taxon>
        <taxon>Actinomycetota</taxon>
        <taxon>Actinomycetes</taxon>
        <taxon>Pseudonocardiales</taxon>
        <taxon>Pseudonocardiaceae</taxon>
        <taxon>Pseudonocardia</taxon>
    </lineage>
</organism>
<keyword evidence="1" id="KW-0812">Transmembrane</keyword>
<feature type="transmembrane region" description="Helical" evidence="1">
    <location>
        <begin position="113"/>
        <end position="137"/>
    </location>
</feature>
<keyword evidence="3" id="KW-1185">Reference proteome</keyword>
<evidence type="ECO:0000256" key="1">
    <source>
        <dbReference type="SAM" id="Phobius"/>
    </source>
</evidence>
<keyword evidence="1" id="KW-0472">Membrane</keyword>
<evidence type="ECO:0000313" key="2">
    <source>
        <dbReference type="EMBL" id="QJY46105.1"/>
    </source>
</evidence>
<dbReference type="EMBL" id="CP053564">
    <property type="protein sequence ID" value="QJY46105.1"/>
    <property type="molecule type" value="Genomic_DNA"/>
</dbReference>
<name>A0A6M6JG33_9PSEU</name>
<reference evidence="2 3" key="1">
    <citation type="submission" date="2020-05" db="EMBL/GenBank/DDBJ databases">
        <authorList>
            <person name="Mo P."/>
        </authorList>
    </citation>
    <scope>NUCLEOTIDE SEQUENCE [LARGE SCALE GENOMIC DNA]</scope>
    <source>
        <strain evidence="2 3">Gen01</strain>
    </source>
</reference>
<dbReference type="AlphaFoldDB" id="A0A6M6JG33"/>
<dbReference type="RefSeq" id="WP_172156989.1">
    <property type="nucleotide sequence ID" value="NZ_CP053564.1"/>
</dbReference>
<dbReference type="Proteomes" id="UP000505377">
    <property type="component" value="Chromosome"/>
</dbReference>